<comment type="caution">
    <text evidence="3">The sequence shown here is derived from an EMBL/GenBank/DDBJ whole genome shotgun (WGS) entry which is preliminary data.</text>
</comment>
<evidence type="ECO:0000259" key="2">
    <source>
        <dbReference type="Pfam" id="PF00561"/>
    </source>
</evidence>
<dbReference type="GO" id="GO:0016020">
    <property type="term" value="C:membrane"/>
    <property type="evidence" value="ECO:0007669"/>
    <property type="project" value="TreeGrafter"/>
</dbReference>
<sequence>MGVFSFFSSAPQPPPSLLKSIPQSLPNLPNIPLQLPKNFPESKLQLFAIAGAATLGTVALATALSGPSGTARPKAIPSPKDTVLPELSDEAVKDLPYPPFALPGSRDVDSPYGNIQVYEWGPEDGDRVLLIHGISTPSVALARLAHKLVQKGCRVMLFDLFGRGYSCAPDPSVYRYDSALYTNQIFLCLQSSPIPWRSFHVIGYSLGGAIAADFTSYFPALVSGLVLIAPGGLIRPQHIGWGSKFLYSPNGYLPEWMVESFAGRRLWTGPESARTIEPEPEVEISDTSSLISAVTDDGGKIGHKNLLKGIPNSTAGNVVDWQIQNHRGFVKAFISSIRYAPIHSQHERWQQIGKNIDNGIGRMKNKQVYVILGENDPIIIADEISADVKEALGEHNVRIEVLKDTGHEIPIERPSEITRLVREMFRGTTAATASSSSKREREHKGKKSSSSRSKHT</sequence>
<keyword evidence="3" id="KW-0378">Hydrolase</keyword>
<dbReference type="InterPro" id="IPR029058">
    <property type="entry name" value="AB_hydrolase_fold"/>
</dbReference>
<evidence type="ECO:0000313" key="3">
    <source>
        <dbReference type="EMBL" id="KAH7127049.1"/>
    </source>
</evidence>
<dbReference type="GO" id="GO:0046464">
    <property type="term" value="P:acylglycerol catabolic process"/>
    <property type="evidence" value="ECO:0007669"/>
    <property type="project" value="TreeGrafter"/>
</dbReference>
<dbReference type="PANTHER" id="PTHR43798">
    <property type="entry name" value="MONOACYLGLYCEROL LIPASE"/>
    <property type="match status" value="1"/>
</dbReference>
<dbReference type="PANTHER" id="PTHR43798:SF33">
    <property type="entry name" value="HYDROLASE, PUTATIVE (AFU_ORTHOLOGUE AFUA_2G14860)-RELATED"/>
    <property type="match status" value="1"/>
</dbReference>
<reference evidence="3" key="1">
    <citation type="journal article" date="2021" name="Nat. Commun.">
        <title>Genetic determinants of endophytism in the Arabidopsis root mycobiome.</title>
        <authorList>
            <person name="Mesny F."/>
            <person name="Miyauchi S."/>
            <person name="Thiergart T."/>
            <person name="Pickel B."/>
            <person name="Atanasova L."/>
            <person name="Karlsson M."/>
            <person name="Huettel B."/>
            <person name="Barry K.W."/>
            <person name="Haridas S."/>
            <person name="Chen C."/>
            <person name="Bauer D."/>
            <person name="Andreopoulos W."/>
            <person name="Pangilinan J."/>
            <person name="LaButti K."/>
            <person name="Riley R."/>
            <person name="Lipzen A."/>
            <person name="Clum A."/>
            <person name="Drula E."/>
            <person name="Henrissat B."/>
            <person name="Kohler A."/>
            <person name="Grigoriev I.V."/>
            <person name="Martin F.M."/>
            <person name="Hacquard S."/>
        </authorList>
    </citation>
    <scope>NUCLEOTIDE SEQUENCE</scope>
    <source>
        <strain evidence="3">MPI-CAGE-CH-0243</strain>
    </source>
</reference>
<evidence type="ECO:0000313" key="4">
    <source>
        <dbReference type="Proteomes" id="UP000700596"/>
    </source>
</evidence>
<dbReference type="Proteomes" id="UP000700596">
    <property type="component" value="Unassembled WGS sequence"/>
</dbReference>
<gene>
    <name evidence="3" type="ORF">B0J11DRAFT_527079</name>
</gene>
<dbReference type="Gene3D" id="3.40.50.1820">
    <property type="entry name" value="alpha/beta hydrolase"/>
    <property type="match status" value="1"/>
</dbReference>
<dbReference type="InterPro" id="IPR050266">
    <property type="entry name" value="AB_hydrolase_sf"/>
</dbReference>
<proteinExistence type="predicted"/>
<feature type="domain" description="AB hydrolase-1" evidence="2">
    <location>
        <begin position="127"/>
        <end position="414"/>
    </location>
</feature>
<organism evidence="3 4">
    <name type="scientific">Dendryphion nanum</name>
    <dbReference type="NCBI Taxonomy" id="256645"/>
    <lineage>
        <taxon>Eukaryota</taxon>
        <taxon>Fungi</taxon>
        <taxon>Dikarya</taxon>
        <taxon>Ascomycota</taxon>
        <taxon>Pezizomycotina</taxon>
        <taxon>Dothideomycetes</taxon>
        <taxon>Pleosporomycetidae</taxon>
        <taxon>Pleosporales</taxon>
        <taxon>Torulaceae</taxon>
        <taxon>Dendryphion</taxon>
    </lineage>
</organism>
<accession>A0A9P9DXV5</accession>
<feature type="compositionally biased region" description="Basic residues" evidence="1">
    <location>
        <begin position="444"/>
        <end position="456"/>
    </location>
</feature>
<feature type="region of interest" description="Disordered" evidence="1">
    <location>
        <begin position="428"/>
        <end position="456"/>
    </location>
</feature>
<dbReference type="SUPFAM" id="SSF53474">
    <property type="entry name" value="alpha/beta-Hydrolases"/>
    <property type="match status" value="1"/>
</dbReference>
<name>A0A9P9DXV5_9PLEO</name>
<keyword evidence="4" id="KW-1185">Reference proteome</keyword>
<dbReference type="EMBL" id="JAGMWT010000006">
    <property type="protein sequence ID" value="KAH7127049.1"/>
    <property type="molecule type" value="Genomic_DNA"/>
</dbReference>
<dbReference type="OrthoDB" id="408373at2759"/>
<protein>
    <submittedName>
        <fullName evidence="3">Alpha/Beta hydrolase protein</fullName>
    </submittedName>
</protein>
<dbReference type="InterPro" id="IPR000073">
    <property type="entry name" value="AB_hydrolase_1"/>
</dbReference>
<dbReference type="AlphaFoldDB" id="A0A9P9DXV5"/>
<dbReference type="Pfam" id="PF00561">
    <property type="entry name" value="Abhydrolase_1"/>
    <property type="match status" value="1"/>
</dbReference>
<evidence type="ECO:0000256" key="1">
    <source>
        <dbReference type="SAM" id="MobiDB-lite"/>
    </source>
</evidence>
<dbReference type="GO" id="GO:0047372">
    <property type="term" value="F:monoacylglycerol lipase activity"/>
    <property type="evidence" value="ECO:0007669"/>
    <property type="project" value="TreeGrafter"/>
</dbReference>